<feature type="compositionally biased region" description="Basic and acidic residues" evidence="2">
    <location>
        <begin position="173"/>
        <end position="182"/>
    </location>
</feature>
<keyword evidence="1" id="KW-0175">Coiled coil</keyword>
<organism evidence="3 4">
    <name type="scientific">Triparma columacea</name>
    <dbReference type="NCBI Taxonomy" id="722753"/>
    <lineage>
        <taxon>Eukaryota</taxon>
        <taxon>Sar</taxon>
        <taxon>Stramenopiles</taxon>
        <taxon>Ochrophyta</taxon>
        <taxon>Bolidophyceae</taxon>
        <taxon>Parmales</taxon>
        <taxon>Triparmaceae</taxon>
        <taxon>Triparma</taxon>
    </lineage>
</organism>
<dbReference type="OrthoDB" id="10557819at2759"/>
<feature type="compositionally biased region" description="Polar residues" evidence="2">
    <location>
        <begin position="149"/>
        <end position="158"/>
    </location>
</feature>
<gene>
    <name evidence="3" type="ORF">TrCOL_g9567</name>
</gene>
<feature type="region of interest" description="Disordered" evidence="2">
    <location>
        <begin position="53"/>
        <end position="82"/>
    </location>
</feature>
<dbReference type="EMBL" id="BRYA01000293">
    <property type="protein sequence ID" value="GMI46328.1"/>
    <property type="molecule type" value="Genomic_DNA"/>
</dbReference>
<protein>
    <submittedName>
        <fullName evidence="3">Uncharacterized protein</fullName>
    </submittedName>
</protein>
<proteinExistence type="predicted"/>
<evidence type="ECO:0000313" key="4">
    <source>
        <dbReference type="Proteomes" id="UP001165065"/>
    </source>
</evidence>
<evidence type="ECO:0000256" key="1">
    <source>
        <dbReference type="SAM" id="Coils"/>
    </source>
</evidence>
<feature type="compositionally biased region" description="Basic and acidic residues" evidence="2">
    <location>
        <begin position="53"/>
        <end position="65"/>
    </location>
</feature>
<feature type="compositionally biased region" description="Acidic residues" evidence="2">
    <location>
        <begin position="606"/>
        <end position="619"/>
    </location>
</feature>
<feature type="region of interest" description="Disordered" evidence="2">
    <location>
        <begin position="598"/>
        <end position="626"/>
    </location>
</feature>
<name>A0A9W7GL73_9STRA</name>
<sequence>MFELEACNLTAVAEARQQGKAKEEELTGRIKGLEGQVRGLRLERTRMMREVAMGRRKLKEEREETQTTPNETNKEKETAEVPQSWGGVPLVMQSASFTSQSPSLTLVSSAPNVLSTSIPGFPGLAPMAVSGGGGGEDGRTGKRRRGMSENGTSRNVTGSGEVWANSEGNTGLENREGGEGYKDGNNNNNTLSQPFTGGSNEEEGGGGREERDMEVQEMGGIRNHYLKERYRGVRKYRKGERGQGSGVWGDWGVVLRDPSHSPTSSDRVTISAGGSEGGGGGKDMGRGKFSSPIKRRFGNNNNNDTTGGEEETRETREQHRKKNYVKKGDGGCRVYADRIVKEQGGEGRGDERFKGVKEYIELARMKGGGSEIVSAFGAGWAFVGTGREHAVREVVRRGGGVGIARGGREGGGIREGGKIADIFEIVVGEITQTWKVEDVEEVWGWAEDIDVKEGGNKRRERVEAKLVQVGYAKNILEGLKEPTRREQTIRMIAQMRPTKGVMGGGDGTMIIEAVLRGVGEDKGAAGNGGFGVGKAADWAFLEAMIGGGCLGRVGKRDSDQDKEKKEQLEREVYDEASLLAESGIAWKRDLGRKICNALESGKARDEDEDDEMMEVEEEGGMEKRNK</sequence>
<reference evidence="4" key="1">
    <citation type="journal article" date="2023" name="Commun. Biol.">
        <title>Genome analysis of Parmales, the sister group of diatoms, reveals the evolutionary specialization of diatoms from phago-mixotrophs to photoautotrophs.</title>
        <authorList>
            <person name="Ban H."/>
            <person name="Sato S."/>
            <person name="Yoshikawa S."/>
            <person name="Yamada K."/>
            <person name="Nakamura Y."/>
            <person name="Ichinomiya M."/>
            <person name="Sato N."/>
            <person name="Blanc-Mathieu R."/>
            <person name="Endo H."/>
            <person name="Kuwata A."/>
            <person name="Ogata H."/>
        </authorList>
    </citation>
    <scope>NUCLEOTIDE SEQUENCE [LARGE SCALE GENOMIC DNA]</scope>
</reference>
<feature type="coiled-coil region" evidence="1">
    <location>
        <begin position="23"/>
        <end position="50"/>
    </location>
</feature>
<evidence type="ECO:0000256" key="2">
    <source>
        <dbReference type="SAM" id="MobiDB-lite"/>
    </source>
</evidence>
<accession>A0A9W7GL73</accession>
<feature type="compositionally biased region" description="Polar residues" evidence="2">
    <location>
        <begin position="184"/>
        <end position="196"/>
    </location>
</feature>
<dbReference type="Proteomes" id="UP001165065">
    <property type="component" value="Unassembled WGS sequence"/>
</dbReference>
<feature type="region of interest" description="Disordered" evidence="2">
    <location>
        <begin position="258"/>
        <end position="320"/>
    </location>
</feature>
<comment type="caution">
    <text evidence="3">The sequence shown here is derived from an EMBL/GenBank/DDBJ whole genome shotgun (WGS) entry which is preliminary data.</text>
</comment>
<keyword evidence="4" id="KW-1185">Reference proteome</keyword>
<dbReference type="AlphaFoldDB" id="A0A9W7GL73"/>
<feature type="region of interest" description="Disordered" evidence="2">
    <location>
        <begin position="127"/>
        <end position="217"/>
    </location>
</feature>
<feature type="compositionally biased region" description="Basic and acidic residues" evidence="2">
    <location>
        <begin position="205"/>
        <end position="214"/>
    </location>
</feature>
<evidence type="ECO:0000313" key="3">
    <source>
        <dbReference type="EMBL" id="GMI46328.1"/>
    </source>
</evidence>